<feature type="domain" description="Glycosyltransferase 2-like" evidence="1">
    <location>
        <begin position="12"/>
        <end position="136"/>
    </location>
</feature>
<dbReference type="SUPFAM" id="SSF53448">
    <property type="entry name" value="Nucleotide-diphospho-sugar transferases"/>
    <property type="match status" value="1"/>
</dbReference>
<sequence>MAKSIDGEGISIIMCTNKPHTLRTVFANYDRVNYVNKEMHIILNQLQDMNPQEWEAEAAKHCNVFVHQVSCEFTLGYCLNFGVGKCQFDYIAKFDDDDYYAPSFLQNSMKAFQNQKVGVVGRISYYMYLIERGEMYLDYNPYLRGGTLLFRRCVHTKIPFEDTSLGEDVRFVQQAVEQNIPIAGLDHRDFVYLRQDNLKHTWRVGFQDLIKNAILIAHTDDYKSYVS</sequence>
<dbReference type="EMBL" id="JACXAH010000002">
    <property type="protein sequence ID" value="MBD1371148.1"/>
    <property type="molecule type" value="Genomic_DNA"/>
</dbReference>
<dbReference type="Gene3D" id="3.90.550.10">
    <property type="entry name" value="Spore Coat Polysaccharide Biosynthesis Protein SpsA, Chain A"/>
    <property type="match status" value="1"/>
</dbReference>
<evidence type="ECO:0000313" key="3">
    <source>
        <dbReference type="Proteomes" id="UP000661691"/>
    </source>
</evidence>
<dbReference type="AlphaFoldDB" id="A0A926NCY0"/>
<dbReference type="RefSeq" id="WP_191141387.1">
    <property type="nucleotide sequence ID" value="NZ_JACXAH010000002.1"/>
</dbReference>
<dbReference type="InterPro" id="IPR029044">
    <property type="entry name" value="Nucleotide-diphossugar_trans"/>
</dbReference>
<reference evidence="3" key="1">
    <citation type="submission" date="2022-10" db="EMBL/GenBank/DDBJ databases">
        <title>A novel bacterium of genus Hazenella, isolated from South China Sea.</title>
        <authorList>
            <person name="Huang H."/>
            <person name="Mo K."/>
            <person name="Hu Y."/>
        </authorList>
    </citation>
    <scope>NUCLEOTIDE SEQUENCE [LARGE SCALE GENOMIC DNA]</scope>
    <source>
        <strain evidence="3">IB182357</strain>
    </source>
</reference>
<dbReference type="CDD" id="cd00761">
    <property type="entry name" value="Glyco_tranf_GTA_type"/>
    <property type="match status" value="1"/>
</dbReference>
<name>A0A926NCY0_9BACL</name>
<gene>
    <name evidence="2" type="ORF">IC620_02085</name>
</gene>
<evidence type="ECO:0000259" key="1">
    <source>
        <dbReference type="Pfam" id="PF00535"/>
    </source>
</evidence>
<accession>A0A926NCY0</accession>
<comment type="caution">
    <text evidence="2">The sequence shown here is derived from an EMBL/GenBank/DDBJ whole genome shotgun (WGS) entry which is preliminary data.</text>
</comment>
<proteinExistence type="predicted"/>
<keyword evidence="3" id="KW-1185">Reference proteome</keyword>
<dbReference type="Pfam" id="PF00535">
    <property type="entry name" value="Glycos_transf_2"/>
    <property type="match status" value="1"/>
</dbReference>
<organism evidence="2 3">
    <name type="scientific">Polycladospora coralii</name>
    <dbReference type="NCBI Taxonomy" id="2771432"/>
    <lineage>
        <taxon>Bacteria</taxon>
        <taxon>Bacillati</taxon>
        <taxon>Bacillota</taxon>
        <taxon>Bacilli</taxon>
        <taxon>Bacillales</taxon>
        <taxon>Thermoactinomycetaceae</taxon>
        <taxon>Polycladospora</taxon>
    </lineage>
</organism>
<dbReference type="Proteomes" id="UP000661691">
    <property type="component" value="Unassembled WGS sequence"/>
</dbReference>
<protein>
    <submittedName>
        <fullName evidence="2">Glycosyltransferase family 2 protein</fullName>
    </submittedName>
</protein>
<evidence type="ECO:0000313" key="2">
    <source>
        <dbReference type="EMBL" id="MBD1371148.1"/>
    </source>
</evidence>
<dbReference type="InterPro" id="IPR001173">
    <property type="entry name" value="Glyco_trans_2-like"/>
</dbReference>